<evidence type="ECO:0000313" key="3">
    <source>
        <dbReference type="Proteomes" id="UP000807785"/>
    </source>
</evidence>
<dbReference type="Proteomes" id="UP000807785">
    <property type="component" value="Unassembled WGS sequence"/>
</dbReference>
<dbReference type="EMBL" id="JADJEV010000003">
    <property type="protein sequence ID" value="MBK6973245.1"/>
    <property type="molecule type" value="Genomic_DNA"/>
</dbReference>
<sequence>MNGPTNVRLDDGAANRRILAREVVGDYRRIEQASLKQNATLKSPEAKRIFARYFHSLQINTHFISEIARIRLSTEDVEKVEDALRSGLVELKDELGKAIEGAQLLFRNEGITSEATYDTKPLEIEVGVISSFGRRYLECLQQLDQLMPMLRTLEILEVITPTETDRRRALLKRFASKPPKSARFLATGLRVRMNEVARQAAEKAAGSTERAVEATGEERVQAGPRLPEDATTAPGSSDRLPPSETTEDSATGPEKSRSKPDEPTEPTEAIATSMQRQ</sequence>
<name>A0A9D7DYK7_9PROT</name>
<organism evidence="2 3">
    <name type="scientific">Candidatus Methylophosphatis roskildensis</name>
    <dbReference type="NCBI Taxonomy" id="2899263"/>
    <lineage>
        <taxon>Bacteria</taxon>
        <taxon>Pseudomonadati</taxon>
        <taxon>Pseudomonadota</taxon>
        <taxon>Betaproteobacteria</taxon>
        <taxon>Nitrosomonadales</taxon>
        <taxon>Sterolibacteriaceae</taxon>
        <taxon>Candidatus Methylophosphatis</taxon>
    </lineage>
</organism>
<evidence type="ECO:0000256" key="1">
    <source>
        <dbReference type="SAM" id="MobiDB-lite"/>
    </source>
</evidence>
<protein>
    <submittedName>
        <fullName evidence="2">DUF1845 domain-containing protein</fullName>
    </submittedName>
</protein>
<accession>A0A9D7DYK7</accession>
<proteinExistence type="predicted"/>
<gene>
    <name evidence="2" type="ORF">IPH26_09990</name>
</gene>
<reference evidence="2" key="1">
    <citation type="submission" date="2020-10" db="EMBL/GenBank/DDBJ databases">
        <title>Connecting structure to function with the recovery of over 1000 high-quality activated sludge metagenome-assembled genomes encoding full-length rRNA genes using long-read sequencing.</title>
        <authorList>
            <person name="Singleton C.M."/>
            <person name="Petriglieri F."/>
            <person name="Kristensen J.M."/>
            <person name="Kirkegaard R.H."/>
            <person name="Michaelsen T.Y."/>
            <person name="Andersen M.H."/>
            <person name="Karst S.M."/>
            <person name="Dueholm M.S."/>
            <person name="Nielsen P.H."/>
            <person name="Albertsen M."/>
        </authorList>
    </citation>
    <scope>NUCLEOTIDE SEQUENCE</scope>
    <source>
        <strain evidence="2">Bjer_18-Q3-R1-45_BAT3C.347</strain>
    </source>
</reference>
<feature type="compositionally biased region" description="Basic and acidic residues" evidence="1">
    <location>
        <begin position="210"/>
        <end position="220"/>
    </location>
</feature>
<evidence type="ECO:0000313" key="2">
    <source>
        <dbReference type="EMBL" id="MBK6973245.1"/>
    </source>
</evidence>
<comment type="caution">
    <text evidence="2">The sequence shown here is derived from an EMBL/GenBank/DDBJ whole genome shotgun (WGS) entry which is preliminary data.</text>
</comment>
<feature type="region of interest" description="Disordered" evidence="1">
    <location>
        <begin position="201"/>
        <end position="277"/>
    </location>
</feature>
<dbReference type="AlphaFoldDB" id="A0A9D7DYK7"/>